<dbReference type="Pfam" id="PF00999">
    <property type="entry name" value="Na_H_Exchanger"/>
    <property type="match status" value="1"/>
</dbReference>
<evidence type="ECO:0000256" key="2">
    <source>
        <dbReference type="ARBA" id="ARBA00022448"/>
    </source>
</evidence>
<feature type="transmembrane region" description="Helical" evidence="7">
    <location>
        <begin position="50"/>
        <end position="76"/>
    </location>
</feature>
<feature type="transmembrane region" description="Helical" evidence="7">
    <location>
        <begin position="97"/>
        <end position="119"/>
    </location>
</feature>
<proteinExistence type="predicted"/>
<organism evidence="9 10">
    <name type="scientific">Pseudoduganella chitinolytica</name>
    <dbReference type="NCBI Taxonomy" id="34070"/>
    <lineage>
        <taxon>Bacteria</taxon>
        <taxon>Pseudomonadati</taxon>
        <taxon>Pseudomonadota</taxon>
        <taxon>Betaproteobacteria</taxon>
        <taxon>Burkholderiales</taxon>
        <taxon>Oxalobacteraceae</taxon>
        <taxon>Telluria group</taxon>
        <taxon>Pseudoduganella</taxon>
    </lineage>
</organism>
<gene>
    <name evidence="9" type="ORF">PX653_26520</name>
</gene>
<dbReference type="Gene3D" id="1.20.1530.20">
    <property type="match status" value="1"/>
</dbReference>
<evidence type="ECO:0000313" key="10">
    <source>
        <dbReference type="Proteomes" id="UP001216510"/>
    </source>
</evidence>
<evidence type="ECO:0000256" key="3">
    <source>
        <dbReference type="ARBA" id="ARBA00022692"/>
    </source>
</evidence>
<feature type="transmembrane region" description="Helical" evidence="7">
    <location>
        <begin position="164"/>
        <end position="194"/>
    </location>
</feature>
<dbReference type="EMBL" id="CP119083">
    <property type="protein sequence ID" value="WEF32907.1"/>
    <property type="molecule type" value="Genomic_DNA"/>
</dbReference>
<evidence type="ECO:0000256" key="1">
    <source>
        <dbReference type="ARBA" id="ARBA00004141"/>
    </source>
</evidence>
<name>A0ABY8BAG8_9BURK</name>
<evidence type="ECO:0000256" key="6">
    <source>
        <dbReference type="ARBA" id="ARBA00023136"/>
    </source>
</evidence>
<dbReference type="InterPro" id="IPR050794">
    <property type="entry name" value="CPA2_transporter"/>
</dbReference>
<feature type="transmembrane region" description="Helical" evidence="7">
    <location>
        <begin position="311"/>
        <end position="332"/>
    </location>
</feature>
<feature type="transmembrane region" description="Helical" evidence="7">
    <location>
        <begin position="131"/>
        <end position="152"/>
    </location>
</feature>
<sequence length="416" mass="44077">MWIIQLCIIILAAGLCGALAKRLGQSRVVGEIAAGLLLGPPLLGAMGSEAYHAVFSPGAAPIMAKLGELGLVLLMFQLGLHLDLRSLREQRRVRVPVLVALMGIACPFVIGCGIALLSLPVLAVEIAPLPYVLFCGVTLSISAVPVMARIVVDLGMTGTSTAAIALTAATLTDALGWLMLAVVAALSAGVLVWHDILRNVVLLVVFAAVSMLVVRPLWARLFRTAQTPAEVGRLLPAVFCYVMLSAWATSEIGFHSAFGALVAALALRDIPAFSREWSQRVDGFVELILMPVFFAYAGLKADLGSIPSDSFWPWCGLFLLGAIVGKFGGSYWGARMAGVQRHEACMIGSLMNTRGLMELIVLTIGLQLKVLPPAVYTMLVIMALVTTALTVPTLRFLARSKDGVRGAGVRTPAEVP</sequence>
<keyword evidence="3 7" id="KW-0812">Transmembrane</keyword>
<feature type="transmembrane region" description="Helical" evidence="7">
    <location>
        <begin position="344"/>
        <end position="368"/>
    </location>
</feature>
<evidence type="ECO:0000313" key="9">
    <source>
        <dbReference type="EMBL" id="WEF32907.1"/>
    </source>
</evidence>
<dbReference type="InterPro" id="IPR038770">
    <property type="entry name" value="Na+/solute_symporter_sf"/>
</dbReference>
<keyword evidence="4 7" id="KW-1133">Transmembrane helix</keyword>
<keyword evidence="2" id="KW-0813">Transport</keyword>
<dbReference type="RefSeq" id="WP_277415622.1">
    <property type="nucleotide sequence ID" value="NZ_CP119083.1"/>
</dbReference>
<evidence type="ECO:0000256" key="7">
    <source>
        <dbReference type="SAM" id="Phobius"/>
    </source>
</evidence>
<feature type="transmembrane region" description="Helical" evidence="7">
    <location>
        <begin position="200"/>
        <end position="219"/>
    </location>
</feature>
<dbReference type="PANTHER" id="PTHR32468">
    <property type="entry name" value="CATION/H + ANTIPORTER"/>
    <property type="match status" value="1"/>
</dbReference>
<reference evidence="9 10" key="1">
    <citation type="submission" date="2023-02" db="EMBL/GenBank/DDBJ databases">
        <title>Gemone sequence of Telluria chitinolytica ACM 3522T.</title>
        <authorList>
            <person name="Frediansyah A."/>
            <person name="Miess H."/>
            <person name="Gross H."/>
        </authorList>
    </citation>
    <scope>NUCLEOTIDE SEQUENCE [LARGE SCALE GENOMIC DNA]</scope>
    <source>
        <strain evidence="9 10">ACM 3522</strain>
    </source>
</reference>
<accession>A0ABY8BAG8</accession>
<dbReference type="PANTHER" id="PTHR32468:SF0">
    <property type="entry name" value="K(+)_H(+) ANTIPORTER 1"/>
    <property type="match status" value="1"/>
</dbReference>
<evidence type="ECO:0000256" key="5">
    <source>
        <dbReference type="ARBA" id="ARBA00023065"/>
    </source>
</evidence>
<dbReference type="InterPro" id="IPR006153">
    <property type="entry name" value="Cation/H_exchanger_TM"/>
</dbReference>
<keyword evidence="6 7" id="KW-0472">Membrane</keyword>
<keyword evidence="10" id="KW-1185">Reference proteome</keyword>
<comment type="subcellular location">
    <subcellularLocation>
        <location evidence="1">Membrane</location>
        <topology evidence="1">Multi-pass membrane protein</topology>
    </subcellularLocation>
</comment>
<keyword evidence="5" id="KW-0406">Ion transport</keyword>
<feature type="transmembrane region" description="Helical" evidence="7">
    <location>
        <begin position="374"/>
        <end position="397"/>
    </location>
</feature>
<evidence type="ECO:0000256" key="4">
    <source>
        <dbReference type="ARBA" id="ARBA00022989"/>
    </source>
</evidence>
<feature type="domain" description="Cation/H+ exchanger transmembrane" evidence="8">
    <location>
        <begin position="11"/>
        <end position="398"/>
    </location>
</feature>
<evidence type="ECO:0000259" key="8">
    <source>
        <dbReference type="Pfam" id="PF00999"/>
    </source>
</evidence>
<protein>
    <submittedName>
        <fullName evidence="9">Cation:proton antiporter</fullName>
    </submittedName>
</protein>
<dbReference type="Proteomes" id="UP001216510">
    <property type="component" value="Chromosome"/>
</dbReference>
<feature type="transmembrane region" description="Helical" evidence="7">
    <location>
        <begin position="231"/>
        <end position="248"/>
    </location>
</feature>